<dbReference type="GO" id="GO:0005801">
    <property type="term" value="C:cis-Golgi network"/>
    <property type="evidence" value="ECO:0007669"/>
    <property type="project" value="InterPro"/>
</dbReference>
<proteinExistence type="inferred from homology"/>
<dbReference type="GO" id="GO:0005484">
    <property type="term" value="F:SNAP receptor activity"/>
    <property type="evidence" value="ECO:0007669"/>
    <property type="project" value="TreeGrafter"/>
</dbReference>
<name>A0A922HXW1_DERFA</name>
<organism evidence="12 13">
    <name type="scientific">Dermatophagoides farinae</name>
    <name type="common">American house dust mite</name>
    <dbReference type="NCBI Taxonomy" id="6954"/>
    <lineage>
        <taxon>Eukaryota</taxon>
        <taxon>Metazoa</taxon>
        <taxon>Ecdysozoa</taxon>
        <taxon>Arthropoda</taxon>
        <taxon>Chelicerata</taxon>
        <taxon>Arachnida</taxon>
        <taxon>Acari</taxon>
        <taxon>Acariformes</taxon>
        <taxon>Sarcoptiformes</taxon>
        <taxon>Astigmata</taxon>
        <taxon>Psoroptidia</taxon>
        <taxon>Analgoidea</taxon>
        <taxon>Pyroglyphidae</taxon>
        <taxon>Dermatophagoidinae</taxon>
        <taxon>Dermatophagoides</taxon>
    </lineage>
</organism>
<reference evidence="12" key="4">
    <citation type="journal article" date="2022" name="Res Sq">
        <title>Comparative Genomics Reveals Insights into the Divergent Evolution of Astigmatic Mites and Household Pest Adaptations.</title>
        <authorList>
            <person name="Xiong Q."/>
            <person name="Wan A.T.-Y."/>
            <person name="Liu X.-Y."/>
            <person name="Fung C.S.-H."/>
            <person name="Xiao X."/>
            <person name="Malainual N."/>
            <person name="Hou J."/>
            <person name="Wang L."/>
            <person name="Wang M."/>
            <person name="Yang K."/>
            <person name="Cui Y."/>
            <person name="Leung E."/>
            <person name="Nong W."/>
            <person name="Shin S.-K."/>
            <person name="Au S."/>
            <person name="Jeong K.Y."/>
            <person name="Chew F.T."/>
            <person name="Hui J."/>
            <person name="Leung T.F."/>
            <person name="Tungtrongchitr A."/>
            <person name="Zhong N."/>
            <person name="Liu Z."/>
            <person name="Tsui S."/>
        </authorList>
    </citation>
    <scope>NUCLEOTIDE SEQUENCE</scope>
    <source>
        <strain evidence="12">Derf</strain>
        <tissue evidence="12">Whole organism</tissue>
    </source>
</reference>
<evidence type="ECO:0000313" key="12">
    <source>
        <dbReference type="EMBL" id="KAH9511631.1"/>
    </source>
</evidence>
<evidence type="ECO:0000256" key="2">
    <source>
        <dbReference type="ARBA" id="ARBA00008473"/>
    </source>
</evidence>
<dbReference type="Proteomes" id="UP000790347">
    <property type="component" value="Unassembled WGS sequence"/>
</dbReference>
<keyword evidence="4" id="KW-0813">Transport</keyword>
<evidence type="ECO:0000313" key="13">
    <source>
        <dbReference type="Proteomes" id="UP000790347"/>
    </source>
</evidence>
<dbReference type="PIRSF" id="PIRSF027109">
    <property type="entry name" value="Golgi_SNARE"/>
    <property type="match status" value="1"/>
</dbReference>
<keyword evidence="9 10" id="KW-0472">Membrane</keyword>
<dbReference type="EMBL" id="ASGP02000004">
    <property type="protein sequence ID" value="KAH9511631.1"/>
    <property type="molecule type" value="Genomic_DNA"/>
</dbReference>
<evidence type="ECO:0000256" key="9">
    <source>
        <dbReference type="ARBA" id="ARBA00023136"/>
    </source>
</evidence>
<feature type="transmembrane region" description="Helical" evidence="10">
    <location>
        <begin position="252"/>
        <end position="269"/>
    </location>
</feature>
<dbReference type="InterPro" id="IPR023601">
    <property type="entry name" value="Golgi_SNAP_su1"/>
</dbReference>
<comment type="caution">
    <text evidence="12">The sequence shown here is derived from an EMBL/GenBank/DDBJ whole genome shotgun (WGS) entry which is preliminary data.</text>
</comment>
<evidence type="ECO:0000256" key="5">
    <source>
        <dbReference type="ARBA" id="ARBA00022692"/>
    </source>
</evidence>
<evidence type="ECO:0000256" key="4">
    <source>
        <dbReference type="ARBA" id="ARBA00022448"/>
    </source>
</evidence>
<protein>
    <recommendedName>
        <fullName evidence="3">Golgi SNAP receptor complex member 1</fullName>
    </recommendedName>
</protein>
<reference evidence="11" key="3">
    <citation type="journal article" date="2021" name="World Allergy Organ. J.">
        <title>Chromosome-level assembly of Dermatophagoides farinae genome and transcriptome reveals two novel allergens Der f 37 and Der f 39.</title>
        <authorList>
            <person name="Chen J."/>
            <person name="Cai Z."/>
            <person name="Fan D."/>
            <person name="Hu J."/>
            <person name="Hou Y."/>
            <person name="He Y."/>
            <person name="Zhang Z."/>
            <person name="Zhao Z."/>
            <person name="Gao P."/>
            <person name="Hu W."/>
            <person name="Sun J."/>
            <person name="Li J."/>
            <person name="Ji K."/>
        </authorList>
    </citation>
    <scope>NUCLEOTIDE SEQUENCE</scope>
    <source>
        <strain evidence="11">JKM2019</strain>
    </source>
</reference>
<dbReference type="GO" id="GO:0015031">
    <property type="term" value="P:protein transport"/>
    <property type="evidence" value="ECO:0007669"/>
    <property type="project" value="UniProtKB-KW"/>
</dbReference>
<accession>A0A922HXW1</accession>
<keyword evidence="12" id="KW-0675">Receptor</keyword>
<keyword evidence="7 10" id="KW-1133">Transmembrane helix</keyword>
<comment type="similarity">
    <text evidence="2">Belongs to the GOSR1 family.</text>
</comment>
<keyword evidence="6" id="KW-0653">Protein transport</keyword>
<evidence type="ECO:0000256" key="6">
    <source>
        <dbReference type="ARBA" id="ARBA00022927"/>
    </source>
</evidence>
<dbReference type="GO" id="GO:0031201">
    <property type="term" value="C:SNARE complex"/>
    <property type="evidence" value="ECO:0007669"/>
    <property type="project" value="TreeGrafter"/>
</dbReference>
<sequence length="270" mass="32004">MTIDNNTNNNGPVKQWEELRRLARQYETDIDTKLVSLSKLMSLRNDRKYYPSSSSTKVAGVRFHQNKQQLQQQQQDDDEEPLISSKETFDHLTFEIDSLINTLQNVNSQMDQCIQQLPNNNSILYTLQRHQDILNDYRKEFYKLRTNIGEQLNRDLLFLKQNQTKNDYNNDDYHGQLNRKTDFLHKEHDHIRNSEIMIDDQINIAIRTRDTLRNQRSTMKAIQTQLTTLANKFPMINNVIHRIGIKKRKDSIILAIVIAICIFLLLLWIF</sequence>
<evidence type="ECO:0000256" key="8">
    <source>
        <dbReference type="ARBA" id="ARBA00023034"/>
    </source>
</evidence>
<dbReference type="GO" id="GO:0006906">
    <property type="term" value="P:vesicle fusion"/>
    <property type="evidence" value="ECO:0007669"/>
    <property type="project" value="TreeGrafter"/>
</dbReference>
<evidence type="ECO:0000256" key="1">
    <source>
        <dbReference type="ARBA" id="ARBA00004409"/>
    </source>
</evidence>
<keyword evidence="8" id="KW-0333">Golgi apparatus</keyword>
<keyword evidence="5 10" id="KW-0812">Transmembrane</keyword>
<dbReference type="PANTHER" id="PTHR21094">
    <property type="entry name" value="GOS-28 SNARE- RELATED"/>
    <property type="match status" value="1"/>
</dbReference>
<dbReference type="GO" id="GO:0048219">
    <property type="term" value="P:inter-Golgi cisterna vesicle-mediated transport"/>
    <property type="evidence" value="ECO:0007669"/>
    <property type="project" value="TreeGrafter"/>
</dbReference>
<dbReference type="Pfam" id="PF12352">
    <property type="entry name" value="V-SNARE_C"/>
    <property type="match status" value="1"/>
</dbReference>
<evidence type="ECO:0000313" key="11">
    <source>
        <dbReference type="EMBL" id="KAH7644579.1"/>
    </source>
</evidence>
<evidence type="ECO:0000256" key="7">
    <source>
        <dbReference type="ARBA" id="ARBA00022989"/>
    </source>
</evidence>
<gene>
    <name evidence="12" type="primary">GOSR1</name>
    <name evidence="12" type="ORF">DERF_010078</name>
    <name evidence="11" type="ORF">HUG17_0117</name>
</gene>
<dbReference type="AlphaFoldDB" id="A0A922HXW1"/>
<evidence type="ECO:0000256" key="10">
    <source>
        <dbReference type="SAM" id="Phobius"/>
    </source>
</evidence>
<keyword evidence="13" id="KW-1185">Reference proteome</keyword>
<dbReference type="PANTHER" id="PTHR21094:SF2">
    <property type="entry name" value="GOLGI SNAP RECEPTOR COMPLEX MEMBER 1"/>
    <property type="match status" value="1"/>
</dbReference>
<reference evidence="12" key="1">
    <citation type="submission" date="2013-05" db="EMBL/GenBank/DDBJ databases">
        <authorList>
            <person name="Yim A.K.Y."/>
            <person name="Chan T.F."/>
            <person name="Ji K.M."/>
            <person name="Liu X.Y."/>
            <person name="Zhou J.W."/>
            <person name="Li R.Q."/>
            <person name="Yang K.Y."/>
            <person name="Li J."/>
            <person name="Li M."/>
            <person name="Law P.T.W."/>
            <person name="Wu Y.L."/>
            <person name="Cai Z.L."/>
            <person name="Qin H."/>
            <person name="Bao Y."/>
            <person name="Leung R.K.K."/>
            <person name="Ng P.K.S."/>
            <person name="Zou J."/>
            <person name="Zhong X.J."/>
            <person name="Ran P.X."/>
            <person name="Zhong N.S."/>
            <person name="Liu Z.G."/>
            <person name="Tsui S.K.W."/>
        </authorList>
    </citation>
    <scope>NUCLEOTIDE SEQUENCE</scope>
    <source>
        <strain evidence="12">Derf</strain>
        <tissue evidence="12">Whole organism</tissue>
    </source>
</reference>
<dbReference type="GO" id="GO:0005797">
    <property type="term" value="C:Golgi medial cisterna"/>
    <property type="evidence" value="ECO:0007669"/>
    <property type="project" value="TreeGrafter"/>
</dbReference>
<reference evidence="11" key="2">
    <citation type="submission" date="2020-06" db="EMBL/GenBank/DDBJ databases">
        <authorList>
            <person name="Ji K."/>
            <person name="Li J."/>
        </authorList>
    </citation>
    <scope>NUCLEOTIDE SEQUENCE</scope>
    <source>
        <strain evidence="11">JKM2019</strain>
        <tissue evidence="11">Whole body</tissue>
    </source>
</reference>
<dbReference type="GO" id="GO:0006888">
    <property type="term" value="P:endoplasmic reticulum to Golgi vesicle-mediated transport"/>
    <property type="evidence" value="ECO:0007669"/>
    <property type="project" value="InterPro"/>
</dbReference>
<comment type="subcellular location">
    <subcellularLocation>
        <location evidence="1">Golgi apparatus membrane</location>
        <topology evidence="1">Single-pass type IV membrane protein</topology>
    </subcellularLocation>
</comment>
<dbReference type="EMBL" id="SDOV01000001">
    <property type="protein sequence ID" value="KAH7644579.1"/>
    <property type="molecule type" value="Genomic_DNA"/>
</dbReference>
<dbReference type="Proteomes" id="UP000828236">
    <property type="component" value="Unassembled WGS sequence"/>
</dbReference>
<dbReference type="GO" id="GO:0000139">
    <property type="term" value="C:Golgi membrane"/>
    <property type="evidence" value="ECO:0007669"/>
    <property type="project" value="UniProtKB-SubCell"/>
</dbReference>
<evidence type="ECO:0000256" key="3">
    <source>
        <dbReference type="ARBA" id="ARBA00015612"/>
    </source>
</evidence>